<evidence type="ECO:0000313" key="1">
    <source>
        <dbReference type="EMBL" id="MBO0947935.1"/>
    </source>
</evidence>
<reference evidence="1 2" key="1">
    <citation type="submission" date="2021-03" db="EMBL/GenBank/DDBJ databases">
        <title>Fibrella sp. HMF5405 genome sequencing and assembly.</title>
        <authorList>
            <person name="Kang H."/>
            <person name="Kim H."/>
            <person name="Bae S."/>
            <person name="Joh K."/>
        </authorList>
    </citation>
    <scope>NUCLEOTIDE SEQUENCE [LARGE SCALE GENOMIC DNA]</scope>
    <source>
        <strain evidence="1 2">HMF5405</strain>
    </source>
</reference>
<name>A0ABS3JD54_9BACT</name>
<dbReference type="RefSeq" id="WP_207327824.1">
    <property type="nucleotide sequence ID" value="NZ_JAFMYW010000001.1"/>
</dbReference>
<dbReference type="PROSITE" id="PS51257">
    <property type="entry name" value="PROKAR_LIPOPROTEIN"/>
    <property type="match status" value="1"/>
</dbReference>
<organism evidence="1 2">
    <name type="scientific">Fibrella forsythiae</name>
    <dbReference type="NCBI Taxonomy" id="2817061"/>
    <lineage>
        <taxon>Bacteria</taxon>
        <taxon>Pseudomonadati</taxon>
        <taxon>Bacteroidota</taxon>
        <taxon>Cytophagia</taxon>
        <taxon>Cytophagales</taxon>
        <taxon>Spirosomataceae</taxon>
        <taxon>Fibrella</taxon>
    </lineage>
</organism>
<proteinExistence type="predicted"/>
<gene>
    <name evidence="1" type="ORF">J2I46_05030</name>
</gene>
<protein>
    <submittedName>
        <fullName evidence="1">DUF4403 family protein</fullName>
    </submittedName>
</protein>
<comment type="caution">
    <text evidence="1">The sequence shown here is derived from an EMBL/GenBank/DDBJ whole genome shotgun (WGS) entry which is preliminary data.</text>
</comment>
<evidence type="ECO:0000313" key="2">
    <source>
        <dbReference type="Proteomes" id="UP000664628"/>
    </source>
</evidence>
<dbReference type="InterPro" id="IPR025515">
    <property type="entry name" value="DUF4403"/>
</dbReference>
<dbReference type="EMBL" id="JAFMYW010000001">
    <property type="protein sequence ID" value="MBO0947935.1"/>
    <property type="molecule type" value="Genomic_DNA"/>
</dbReference>
<dbReference type="Proteomes" id="UP000664628">
    <property type="component" value="Unassembled WGS sequence"/>
</dbReference>
<keyword evidence="2" id="KW-1185">Reference proteome</keyword>
<dbReference type="Pfam" id="PF14356">
    <property type="entry name" value="DUF4403"/>
    <property type="match status" value="1"/>
</dbReference>
<sequence length="463" mass="52187">MIPRRSTYLFFLLIGLGWATACQKVKPKAPTAEGFDDPIPPARSFLAGPITFQIKSLEDKINASIKTEIVNPEMMEGQKGASFNMRVIRTGRIKIKYANHKVNFSAPLEIWLDNPIRLKKKNHAKHAVCALSVDFQSPLQVASDWRLTTHVSLIKHTWIKQPKIRVLGITIPFTKLAENVIQKRRPEIEAAIDKAVYDGLRLDKQVRPVWMDLQKPLILAKQPDSLWLVPTPFSVAVGDVQGNATTLTVPIRVAFYTKTMIGPRPVIELNRKLPRIRRDKHVKQVSDIQVMSFISYADINRILAKQLKGHKLELAGGLLTIKKTEVYGGQRAVIIKADVGGAVKGTLYFRGQPAYDTLTHTLQVKNIDFDVETEERLLASADWLLHDRLNDTISKALKFPIREQIEKLPSLIDTAFEKAKAGKKNDLNILTFKFVPQRIAIRPDGIQALLKVQSTVAFKVKKL</sequence>
<accession>A0ABS3JD54</accession>